<dbReference type="InterPro" id="IPR029058">
    <property type="entry name" value="AB_hydrolase_fold"/>
</dbReference>
<dbReference type="GeneID" id="111254248"/>
<dbReference type="CTD" id="44441"/>
<feature type="transmembrane region" description="Helical" evidence="1">
    <location>
        <begin position="103"/>
        <end position="123"/>
    </location>
</feature>
<dbReference type="EnsemblMetazoa" id="XM_022814889">
    <property type="protein sequence ID" value="XP_022670624"/>
    <property type="gene ID" value="LOC111254248"/>
</dbReference>
<dbReference type="RefSeq" id="XP_022670625.1">
    <property type="nucleotide sequence ID" value="XM_022814890.1"/>
</dbReference>
<sequence length="423" mass="46735">MLVNYNKKRPSTAVITISKQTSEIKTFTCSTDRYVRIPTEDPTGPGASEPSKVAYSELPIPHSHLSAGVSAAGAREKFHLLKLVAQLISVACFLAGRKCGPTLLIAFLVYLYISGFLAIGVMVASAMRALYNICDQLLYHPEQPETSRSQVNLPSAVNLPFEEVTIKTSDGVRLHGFLIKRENGFESVPTVLYLHGNAGNIGHRLAHARGMFHTSKVNILLLEYRGYGRSEGSPSESGLYRDALAGMDFLLNHPSIDKRYIFIFGRSLGGAVAIFVASHQKYSSKLAGVILENTFTSIPSLAKVIVPYKAIRYVPRLFYKNVFASEDRISRVRCPTLFVSGLADTLIPPAMMRALYTKCPANFRRIATFESGGHNQTWQCRGYFKICRDFIEAVRLDVNPDGGPEGTVWPEDRLSVHVTAEVL</sequence>
<accession>A0A7M7KQX6</accession>
<dbReference type="OrthoDB" id="10249433at2759"/>
<dbReference type="GO" id="GO:0008474">
    <property type="term" value="F:palmitoyl-(protein) hydrolase activity"/>
    <property type="evidence" value="ECO:0007669"/>
    <property type="project" value="TreeGrafter"/>
</dbReference>
<dbReference type="Gene3D" id="3.40.50.1820">
    <property type="entry name" value="alpha/beta hydrolase"/>
    <property type="match status" value="1"/>
</dbReference>
<dbReference type="InParanoid" id="A0A7M7KQX6"/>
<evidence type="ECO:0000256" key="1">
    <source>
        <dbReference type="SAM" id="Phobius"/>
    </source>
</evidence>
<dbReference type="OMA" id="WLPEQGY"/>
<protein>
    <recommendedName>
        <fullName evidence="2">Serine aminopeptidase S33 domain-containing protein</fullName>
    </recommendedName>
</protein>
<dbReference type="AlphaFoldDB" id="A0A7M7KQX6"/>
<evidence type="ECO:0000259" key="2">
    <source>
        <dbReference type="Pfam" id="PF12146"/>
    </source>
</evidence>
<dbReference type="Proteomes" id="UP000594260">
    <property type="component" value="Unplaced"/>
</dbReference>
<name>A0A7M7KQX6_VARDE</name>
<evidence type="ECO:0000313" key="4">
    <source>
        <dbReference type="Proteomes" id="UP000594260"/>
    </source>
</evidence>
<dbReference type="EnsemblMetazoa" id="XM_022814890">
    <property type="protein sequence ID" value="XP_022670625"/>
    <property type="gene ID" value="LOC111254248"/>
</dbReference>
<reference evidence="3" key="1">
    <citation type="submission" date="2021-01" db="UniProtKB">
        <authorList>
            <consortium name="EnsemblMetazoa"/>
        </authorList>
    </citation>
    <scope>IDENTIFICATION</scope>
</reference>
<dbReference type="SUPFAM" id="SSF53474">
    <property type="entry name" value="alpha/beta-Hydrolases"/>
    <property type="match status" value="1"/>
</dbReference>
<feature type="domain" description="Serine aminopeptidase S33" evidence="2">
    <location>
        <begin position="190"/>
        <end position="301"/>
    </location>
</feature>
<dbReference type="Pfam" id="PF12146">
    <property type="entry name" value="Hydrolase_4"/>
    <property type="match status" value="1"/>
</dbReference>
<dbReference type="PANTHER" id="PTHR12277">
    <property type="entry name" value="ALPHA/BETA HYDROLASE DOMAIN-CONTAINING PROTEIN"/>
    <property type="match status" value="1"/>
</dbReference>
<dbReference type="RefSeq" id="XP_022670624.1">
    <property type="nucleotide sequence ID" value="XM_022814889.1"/>
</dbReference>
<dbReference type="FunCoup" id="A0A7M7KQX6">
    <property type="interactions" value="1061"/>
</dbReference>
<dbReference type="GO" id="GO:0016020">
    <property type="term" value="C:membrane"/>
    <property type="evidence" value="ECO:0007669"/>
    <property type="project" value="TreeGrafter"/>
</dbReference>
<dbReference type="PANTHER" id="PTHR12277:SF81">
    <property type="entry name" value="PROTEIN ABHD13"/>
    <property type="match status" value="1"/>
</dbReference>
<keyword evidence="1" id="KW-0812">Transmembrane</keyword>
<organism evidence="3 4">
    <name type="scientific">Varroa destructor</name>
    <name type="common">Honeybee mite</name>
    <dbReference type="NCBI Taxonomy" id="109461"/>
    <lineage>
        <taxon>Eukaryota</taxon>
        <taxon>Metazoa</taxon>
        <taxon>Ecdysozoa</taxon>
        <taxon>Arthropoda</taxon>
        <taxon>Chelicerata</taxon>
        <taxon>Arachnida</taxon>
        <taxon>Acari</taxon>
        <taxon>Parasitiformes</taxon>
        <taxon>Mesostigmata</taxon>
        <taxon>Gamasina</taxon>
        <taxon>Dermanyssoidea</taxon>
        <taxon>Varroidae</taxon>
        <taxon>Varroa</taxon>
    </lineage>
</organism>
<keyword evidence="4" id="KW-1185">Reference proteome</keyword>
<dbReference type="InterPro" id="IPR022742">
    <property type="entry name" value="Hydrolase_4"/>
</dbReference>
<keyword evidence="1" id="KW-1133">Transmembrane helix</keyword>
<dbReference type="KEGG" id="vde:111254248"/>
<evidence type="ECO:0000313" key="3">
    <source>
        <dbReference type="EnsemblMetazoa" id="XP_022670624"/>
    </source>
</evidence>
<keyword evidence="1" id="KW-0472">Membrane</keyword>
<proteinExistence type="predicted"/>